<keyword evidence="3" id="KW-1003">Cell membrane</keyword>
<dbReference type="PANTHER" id="PTHR44757:SF2">
    <property type="entry name" value="BIOFILM ARCHITECTURE MAINTENANCE PROTEIN MBAA"/>
    <property type="match status" value="1"/>
</dbReference>
<feature type="transmembrane region" description="Helical" evidence="8">
    <location>
        <begin position="227"/>
        <end position="247"/>
    </location>
</feature>
<evidence type="ECO:0000256" key="6">
    <source>
        <dbReference type="ARBA" id="ARBA00023136"/>
    </source>
</evidence>
<dbReference type="GO" id="GO:0003824">
    <property type="term" value="F:catalytic activity"/>
    <property type="evidence" value="ECO:0007669"/>
    <property type="project" value="UniProtKB-ARBA"/>
</dbReference>
<dbReference type="Gene3D" id="3.30.450.350">
    <property type="entry name" value="CHASE domain"/>
    <property type="match status" value="1"/>
</dbReference>
<comment type="caution">
    <text evidence="14">The sequence shown here is derived from an EMBL/GenBank/DDBJ whole genome shotgun (WGS) entry which is preliminary data.</text>
</comment>
<feature type="transmembrane region" description="Helical" evidence="8">
    <location>
        <begin position="157"/>
        <end position="182"/>
    </location>
</feature>
<dbReference type="GO" id="GO:0005886">
    <property type="term" value="C:plasma membrane"/>
    <property type="evidence" value="ECO:0007669"/>
    <property type="project" value="UniProtKB-SubCell"/>
</dbReference>
<dbReference type="InterPro" id="IPR000160">
    <property type="entry name" value="GGDEF_dom"/>
</dbReference>
<dbReference type="Pfam" id="PF05231">
    <property type="entry name" value="MASE1"/>
    <property type="match status" value="1"/>
</dbReference>
<sequence length="1158" mass="130492">MGVAAVTDDGLSSKFSMMKLMQKAIIKEKKSADVLVKYSITTILKTNIVIAFAYFVTGFLSLKISAINDYTAVVFFPAGIALAACLTLGVPRVWAGILLGSFSLNLIVSVDPGWTKPTAYLLPFIISLASLLQAIIGSRIIRQFISNPLTLSFDKDILRFLLSVPIIALVSASISVSAMWVLSTESFNFKTMWAGWWIGDALGILVLLPVVMSFIGQPQKLWRGRRWLLTSQTVIFTVLIVLITFNIKQFEENRLDDRFRIRTQEAGALFRVVLKAEELIQESVAQLFVSSEEVTRKEFSEFVYWATKENKHIQVVEWLPRITHEQRPAYETEQRKYFGNDFSITEFVAKGQLGPATERKEYYPITFLEPDWDNKAARGFDPTSTPESNKVITQAIITGKAMARGPLKILRDKSRIDALIIYRPVYQQQNGTLTLNKDLGQVIGLINIVIRVQDFIQEILQQGELSDFTIKWQDDKTGEFYFNQASTTSPAISHEVTFMLAGRPMRLIFNPTNSFIRSASTNLTQFALIGGFLLTGLFAFLFLSITGRTHRISTEVTLRTEELSEATKRAQDSEKRIRDVLRDMQLTEQKLLLSDVAFNSTSEAMMITDKSKKIIVVNSAFNDITGYDGNEVIGWYPSFLVSGLTKSDFQQLSESFAAAMKANGIWRGEIQCRHKDKTMFPAYVSMSAVYDTDGNICNIVGVFSDISEVKEAQAKIERHANYDILTDLPNRRLFTDRLQQAILRCGRHNEKLCLMFLDLDRFKDVNDTLGHEFGDQLLKQMAVRIQSCVREVDTVARLGGDEFTIILSEFDGKSHAVNIAQKLISEIEKPITVQEQTLRVTTSVGITFYPDDAIDTGMLIQNADRAMYAAKDMGGSAFKFYTTELELSWLSRTFILNELEAAIEKGEIEVYYQPLIPANTETACQSAEALVRWQHPERGLISPADFLPQAERMGMIEKIDDFVFSQVCQQIQAWQAKGIGDVHVSVNRSAHNFGNQRGRLDWLAYIREQGINAGLITLEITESVLMRRHAESGHLLKKLRQAGVQIAVDDFGTGYSSLSYLKEMDIDYLKIDRSFIRDLEADDNDRAIIEAITGMARHLGIEVIAEGVETLSQKEILEKIGCHWLQGYFFAKPMPVDVFEEFLTSANNAVKQNDLSAL</sequence>
<dbReference type="Pfam" id="PF03924">
    <property type="entry name" value="CHASE"/>
    <property type="match status" value="1"/>
</dbReference>
<dbReference type="PROSITE" id="PS50839">
    <property type="entry name" value="CHASE"/>
    <property type="match status" value="1"/>
</dbReference>
<dbReference type="SUPFAM" id="SSF141868">
    <property type="entry name" value="EAL domain-like"/>
    <property type="match status" value="1"/>
</dbReference>
<feature type="transmembrane region" description="Helical" evidence="8">
    <location>
        <begin position="43"/>
        <end position="62"/>
    </location>
</feature>
<evidence type="ECO:0000259" key="12">
    <source>
        <dbReference type="PROSITE" id="PS50883"/>
    </source>
</evidence>
<evidence type="ECO:0000313" key="14">
    <source>
        <dbReference type="EMBL" id="KGM06456.1"/>
    </source>
</evidence>
<evidence type="ECO:0000256" key="3">
    <source>
        <dbReference type="ARBA" id="ARBA00022475"/>
    </source>
</evidence>
<dbReference type="InterPro" id="IPR006189">
    <property type="entry name" value="CHASE_dom"/>
</dbReference>
<dbReference type="InterPro" id="IPR007895">
    <property type="entry name" value="MASE1"/>
</dbReference>
<dbReference type="PROSITE" id="PS50112">
    <property type="entry name" value="PAS"/>
    <property type="match status" value="1"/>
</dbReference>
<dbReference type="NCBIfam" id="TIGR00254">
    <property type="entry name" value="GGDEF"/>
    <property type="match status" value="1"/>
</dbReference>
<accession>A0A0A0BER7</accession>
<dbReference type="CDD" id="cd01949">
    <property type="entry name" value="GGDEF"/>
    <property type="match status" value="1"/>
</dbReference>
<dbReference type="InterPro" id="IPR029787">
    <property type="entry name" value="Nucleotide_cyclase"/>
</dbReference>
<evidence type="ECO:0000256" key="5">
    <source>
        <dbReference type="ARBA" id="ARBA00022989"/>
    </source>
</evidence>
<feature type="domain" description="PAC" evidence="10">
    <location>
        <begin position="666"/>
        <end position="718"/>
    </location>
</feature>
<evidence type="ECO:0000313" key="15">
    <source>
        <dbReference type="Proteomes" id="UP000029999"/>
    </source>
</evidence>
<organism evidence="14 15">
    <name type="scientific">Methylophaga thiooxydans</name>
    <dbReference type="NCBI Taxonomy" id="392484"/>
    <lineage>
        <taxon>Bacteria</taxon>
        <taxon>Pseudomonadati</taxon>
        <taxon>Pseudomonadota</taxon>
        <taxon>Gammaproteobacteria</taxon>
        <taxon>Thiotrichales</taxon>
        <taxon>Piscirickettsiaceae</taxon>
        <taxon>Methylophaga</taxon>
    </lineage>
</organism>
<keyword evidence="5 8" id="KW-1133">Transmembrane helix</keyword>
<comment type="cofactor">
    <cofactor evidence="1">
        <name>Mg(2+)</name>
        <dbReference type="ChEBI" id="CHEBI:18420"/>
    </cofactor>
</comment>
<feature type="domain" description="GGDEF" evidence="13">
    <location>
        <begin position="750"/>
        <end position="883"/>
    </location>
</feature>
<feature type="transmembrane region" description="Helical" evidence="8">
    <location>
        <begin position="74"/>
        <end position="99"/>
    </location>
</feature>
<dbReference type="InterPro" id="IPR035965">
    <property type="entry name" value="PAS-like_dom_sf"/>
</dbReference>
<protein>
    <submittedName>
        <fullName evidence="14">Diguanylate cyclase/phosphodiesterase (GGDEF &amp; EAL domains) with PAS/PAC sensor(S)</fullName>
    </submittedName>
</protein>
<evidence type="ECO:0000259" key="10">
    <source>
        <dbReference type="PROSITE" id="PS50113"/>
    </source>
</evidence>
<dbReference type="PROSITE" id="PS50883">
    <property type="entry name" value="EAL"/>
    <property type="match status" value="1"/>
</dbReference>
<gene>
    <name evidence="14" type="ORF">LP43_1678</name>
</gene>
<dbReference type="EMBL" id="JRQD01000004">
    <property type="protein sequence ID" value="KGM06456.1"/>
    <property type="molecule type" value="Genomic_DNA"/>
</dbReference>
<feature type="coiled-coil region" evidence="7">
    <location>
        <begin position="563"/>
        <end position="590"/>
    </location>
</feature>
<feature type="transmembrane region" description="Helical" evidence="8">
    <location>
        <begin position="194"/>
        <end position="215"/>
    </location>
</feature>
<evidence type="ECO:0000256" key="4">
    <source>
        <dbReference type="ARBA" id="ARBA00022692"/>
    </source>
</evidence>
<evidence type="ECO:0000256" key="7">
    <source>
        <dbReference type="SAM" id="Coils"/>
    </source>
</evidence>
<evidence type="ECO:0000256" key="1">
    <source>
        <dbReference type="ARBA" id="ARBA00001946"/>
    </source>
</evidence>
<dbReference type="Pfam" id="PF13426">
    <property type="entry name" value="PAS_9"/>
    <property type="match status" value="1"/>
</dbReference>
<dbReference type="NCBIfam" id="TIGR00229">
    <property type="entry name" value="sensory_box"/>
    <property type="match status" value="1"/>
</dbReference>
<keyword evidence="6 8" id="KW-0472">Membrane</keyword>
<keyword evidence="4 8" id="KW-0812">Transmembrane</keyword>
<dbReference type="InterPro" id="IPR000014">
    <property type="entry name" value="PAS"/>
</dbReference>
<reference evidence="14 15" key="1">
    <citation type="submission" date="2014-09" db="EMBL/GenBank/DDBJ databases">
        <authorList>
            <person name="Grob C."/>
            <person name="Taubert M."/>
            <person name="Howat A.M."/>
            <person name="Burns O.J."/>
            <person name="Dixon J.L."/>
            <person name="Chen Y."/>
            <person name="Murrell J.C."/>
        </authorList>
    </citation>
    <scope>NUCLEOTIDE SEQUENCE [LARGE SCALE GENOMIC DNA]</scope>
    <source>
        <strain evidence="14">L4</strain>
    </source>
</reference>
<dbReference type="GO" id="GO:0007165">
    <property type="term" value="P:signal transduction"/>
    <property type="evidence" value="ECO:0007669"/>
    <property type="project" value="UniProtKB-ARBA"/>
</dbReference>
<dbReference type="CDD" id="cd00130">
    <property type="entry name" value="PAS"/>
    <property type="match status" value="1"/>
</dbReference>
<feature type="domain" description="CHASE" evidence="11">
    <location>
        <begin position="290"/>
        <end position="462"/>
    </location>
</feature>
<evidence type="ECO:0000259" key="9">
    <source>
        <dbReference type="PROSITE" id="PS50112"/>
    </source>
</evidence>
<dbReference type="CDD" id="cd01948">
    <property type="entry name" value="EAL"/>
    <property type="match status" value="1"/>
</dbReference>
<dbReference type="SMART" id="SM00052">
    <property type="entry name" value="EAL"/>
    <property type="match status" value="1"/>
</dbReference>
<dbReference type="Pfam" id="PF00990">
    <property type="entry name" value="GGDEF"/>
    <property type="match status" value="1"/>
</dbReference>
<evidence type="ECO:0000259" key="11">
    <source>
        <dbReference type="PROSITE" id="PS50839"/>
    </source>
</evidence>
<dbReference type="Gene3D" id="3.30.70.270">
    <property type="match status" value="1"/>
</dbReference>
<dbReference type="SMART" id="SM01079">
    <property type="entry name" value="CHASE"/>
    <property type="match status" value="1"/>
</dbReference>
<evidence type="ECO:0000256" key="8">
    <source>
        <dbReference type="SAM" id="Phobius"/>
    </source>
</evidence>
<dbReference type="InterPro" id="IPR052155">
    <property type="entry name" value="Biofilm_reg_signaling"/>
</dbReference>
<name>A0A0A0BER7_9GAMM</name>
<dbReference type="Gene3D" id="3.30.450.20">
    <property type="entry name" value="PAS domain"/>
    <property type="match status" value="1"/>
</dbReference>
<dbReference type="InterPro" id="IPR043128">
    <property type="entry name" value="Rev_trsase/Diguanyl_cyclase"/>
</dbReference>
<dbReference type="InterPro" id="IPR001610">
    <property type="entry name" value="PAC"/>
</dbReference>
<dbReference type="InterPro" id="IPR035919">
    <property type="entry name" value="EAL_sf"/>
</dbReference>
<dbReference type="Proteomes" id="UP000029999">
    <property type="component" value="Unassembled WGS sequence"/>
</dbReference>
<keyword evidence="7" id="KW-0175">Coiled coil</keyword>
<dbReference type="SUPFAM" id="SSF55785">
    <property type="entry name" value="PYP-like sensor domain (PAS domain)"/>
    <property type="match status" value="1"/>
</dbReference>
<dbReference type="InterPro" id="IPR042240">
    <property type="entry name" value="CHASE_sf"/>
</dbReference>
<dbReference type="SUPFAM" id="SSF55073">
    <property type="entry name" value="Nucleotide cyclase"/>
    <property type="match status" value="1"/>
</dbReference>
<dbReference type="SMART" id="SM00267">
    <property type="entry name" value="GGDEF"/>
    <property type="match status" value="1"/>
</dbReference>
<dbReference type="Pfam" id="PF00563">
    <property type="entry name" value="EAL"/>
    <property type="match status" value="1"/>
</dbReference>
<dbReference type="PROSITE" id="PS50887">
    <property type="entry name" value="GGDEF"/>
    <property type="match status" value="1"/>
</dbReference>
<feature type="domain" description="EAL" evidence="12">
    <location>
        <begin position="892"/>
        <end position="1147"/>
    </location>
</feature>
<feature type="transmembrane region" description="Helical" evidence="8">
    <location>
        <begin position="119"/>
        <end position="136"/>
    </location>
</feature>
<dbReference type="Gene3D" id="3.20.20.450">
    <property type="entry name" value="EAL domain"/>
    <property type="match status" value="1"/>
</dbReference>
<feature type="domain" description="PAS" evidence="9">
    <location>
        <begin position="597"/>
        <end position="663"/>
    </location>
</feature>
<evidence type="ECO:0000259" key="13">
    <source>
        <dbReference type="PROSITE" id="PS50887"/>
    </source>
</evidence>
<dbReference type="STRING" id="392484.LP43_1678"/>
<proteinExistence type="predicted"/>
<dbReference type="InterPro" id="IPR000700">
    <property type="entry name" value="PAS-assoc_C"/>
</dbReference>
<dbReference type="PANTHER" id="PTHR44757">
    <property type="entry name" value="DIGUANYLATE CYCLASE DGCP"/>
    <property type="match status" value="1"/>
</dbReference>
<dbReference type="AlphaFoldDB" id="A0A0A0BER7"/>
<dbReference type="SMART" id="SM00086">
    <property type="entry name" value="PAC"/>
    <property type="match status" value="1"/>
</dbReference>
<comment type="subcellular location">
    <subcellularLocation>
        <location evidence="2">Cell membrane</location>
        <topology evidence="2">Multi-pass membrane protein</topology>
    </subcellularLocation>
</comment>
<evidence type="ECO:0000256" key="2">
    <source>
        <dbReference type="ARBA" id="ARBA00004651"/>
    </source>
</evidence>
<dbReference type="PROSITE" id="PS50113">
    <property type="entry name" value="PAC"/>
    <property type="match status" value="1"/>
</dbReference>
<dbReference type="InterPro" id="IPR001633">
    <property type="entry name" value="EAL_dom"/>
</dbReference>
<dbReference type="SMART" id="SM00091">
    <property type="entry name" value="PAS"/>
    <property type="match status" value="1"/>
</dbReference>
<dbReference type="FunFam" id="3.30.70.270:FF:000001">
    <property type="entry name" value="Diguanylate cyclase domain protein"/>
    <property type="match status" value="1"/>
</dbReference>